<dbReference type="Proteomes" id="UP000602510">
    <property type="component" value="Unassembled WGS sequence"/>
</dbReference>
<dbReference type="AlphaFoldDB" id="A0A833TCI5"/>
<accession>A0A833TCI5</accession>
<evidence type="ECO:0000313" key="2">
    <source>
        <dbReference type="EMBL" id="KAF4038696.1"/>
    </source>
</evidence>
<keyword evidence="3" id="KW-1185">Reference proteome</keyword>
<gene>
    <name evidence="2" type="ORF">GN244_ATG09225</name>
</gene>
<dbReference type="EMBL" id="WSZM01000190">
    <property type="protein sequence ID" value="KAF4038696.1"/>
    <property type="molecule type" value="Genomic_DNA"/>
</dbReference>
<protein>
    <submittedName>
        <fullName evidence="2">Uncharacterized protein</fullName>
    </submittedName>
</protein>
<sequence length="293" mass="31971">MGTQLLDLYCPKRSPPFSKAEGAAAKAATSRAWPGLPRESSDAAEEKAAPMEAANAREEEHLDAGSAAEQTEPTIMNNDTADSDHSASEVIWIPPPRVAEAKLTLREALGDGDSSTSLTPTSGMDGACMWEAPEEPADKLPPGMVAAFNRRRRAQVRQVFIEDEAGHTRDRRRPSVEAPSSRVGRFAVSAAHKITGRIQILLVNTVTPKRTAPSYLIRFFSDVVLCRIPTVCRCCYRIAARGKGLRPPPRLRTPQARARCSCALFSLFCCADLRSKAFLCHGFSVFFLQLNTS</sequence>
<feature type="compositionally biased region" description="Low complexity" evidence="1">
    <location>
        <begin position="20"/>
        <end position="32"/>
    </location>
</feature>
<feature type="compositionally biased region" description="Basic and acidic residues" evidence="1">
    <location>
        <begin position="39"/>
        <end position="63"/>
    </location>
</feature>
<proteinExistence type="predicted"/>
<comment type="caution">
    <text evidence="2">The sequence shown here is derived from an EMBL/GenBank/DDBJ whole genome shotgun (WGS) entry which is preliminary data.</text>
</comment>
<name>A0A833TCI5_PHYIN</name>
<evidence type="ECO:0000313" key="3">
    <source>
        <dbReference type="Proteomes" id="UP000602510"/>
    </source>
</evidence>
<feature type="region of interest" description="Disordered" evidence="1">
    <location>
        <begin position="1"/>
        <end position="93"/>
    </location>
</feature>
<evidence type="ECO:0000256" key="1">
    <source>
        <dbReference type="SAM" id="MobiDB-lite"/>
    </source>
</evidence>
<reference evidence="2" key="1">
    <citation type="submission" date="2020-04" db="EMBL/GenBank/DDBJ databases">
        <title>Hybrid Assembly of Korean Phytophthora infestans isolates.</title>
        <authorList>
            <person name="Prokchorchik M."/>
            <person name="Lee Y."/>
            <person name="Seo J."/>
            <person name="Cho J.-H."/>
            <person name="Park Y.-E."/>
            <person name="Jang D.-C."/>
            <person name="Im J.-S."/>
            <person name="Choi J.-G."/>
            <person name="Park H.-J."/>
            <person name="Lee G.-B."/>
            <person name="Lee Y.-G."/>
            <person name="Hong S.-Y."/>
            <person name="Cho K."/>
            <person name="Sohn K.H."/>
        </authorList>
    </citation>
    <scope>NUCLEOTIDE SEQUENCE</scope>
    <source>
        <strain evidence="2">KR_1_A1</strain>
    </source>
</reference>
<organism evidence="2 3">
    <name type="scientific">Phytophthora infestans</name>
    <name type="common">Potato late blight agent</name>
    <name type="synonym">Botrytis infestans</name>
    <dbReference type="NCBI Taxonomy" id="4787"/>
    <lineage>
        <taxon>Eukaryota</taxon>
        <taxon>Sar</taxon>
        <taxon>Stramenopiles</taxon>
        <taxon>Oomycota</taxon>
        <taxon>Peronosporomycetes</taxon>
        <taxon>Peronosporales</taxon>
        <taxon>Peronosporaceae</taxon>
        <taxon>Phytophthora</taxon>
    </lineage>
</organism>
<feature type="compositionally biased region" description="Polar residues" evidence="1">
    <location>
        <begin position="68"/>
        <end position="80"/>
    </location>
</feature>